<dbReference type="EMBL" id="JBCNJP010000007">
    <property type="protein sequence ID" value="KAK9076132.1"/>
    <property type="molecule type" value="Genomic_DNA"/>
</dbReference>
<dbReference type="AlphaFoldDB" id="A0AAP0DNM1"/>
<dbReference type="Proteomes" id="UP001408789">
    <property type="component" value="Unassembled WGS sequence"/>
</dbReference>
<dbReference type="PANTHER" id="PTHR34131">
    <property type="entry name" value="(RAP ANNOTATION RELEASE2) GALACTOSE-BINDING LIKE DOMAIN CONTAINING PROTEIN"/>
    <property type="match status" value="1"/>
</dbReference>
<reference evidence="1 2" key="1">
    <citation type="submission" date="2024-04" db="EMBL/GenBank/DDBJ databases">
        <title>The reference genome of an endangered Asteraceae, Deinandra increscens subsp. villosa, native to the Central Coast of California.</title>
        <authorList>
            <person name="Guilliams M."/>
            <person name="Hasenstab-Lehman K."/>
            <person name="Meyer R."/>
            <person name="Mcevoy S."/>
        </authorList>
    </citation>
    <scope>NUCLEOTIDE SEQUENCE [LARGE SCALE GENOMIC DNA]</scope>
    <source>
        <tissue evidence="1">Leaf</tissue>
    </source>
</reference>
<accession>A0AAP0DNM1</accession>
<comment type="caution">
    <text evidence="1">The sequence shown here is derived from an EMBL/GenBank/DDBJ whole genome shotgun (WGS) entry which is preliminary data.</text>
</comment>
<dbReference type="InterPro" id="IPR018971">
    <property type="entry name" value="DUF1997"/>
</dbReference>
<organism evidence="1 2">
    <name type="scientific">Deinandra increscens subsp. villosa</name>
    <dbReference type="NCBI Taxonomy" id="3103831"/>
    <lineage>
        <taxon>Eukaryota</taxon>
        <taxon>Viridiplantae</taxon>
        <taxon>Streptophyta</taxon>
        <taxon>Embryophyta</taxon>
        <taxon>Tracheophyta</taxon>
        <taxon>Spermatophyta</taxon>
        <taxon>Magnoliopsida</taxon>
        <taxon>eudicotyledons</taxon>
        <taxon>Gunneridae</taxon>
        <taxon>Pentapetalae</taxon>
        <taxon>asterids</taxon>
        <taxon>campanulids</taxon>
        <taxon>Asterales</taxon>
        <taxon>Asteraceae</taxon>
        <taxon>Asteroideae</taxon>
        <taxon>Heliantheae alliance</taxon>
        <taxon>Madieae</taxon>
        <taxon>Madiinae</taxon>
        <taxon>Deinandra</taxon>
    </lineage>
</organism>
<evidence type="ECO:0008006" key="3">
    <source>
        <dbReference type="Google" id="ProtNLM"/>
    </source>
</evidence>
<evidence type="ECO:0000313" key="2">
    <source>
        <dbReference type="Proteomes" id="UP001408789"/>
    </source>
</evidence>
<proteinExistence type="predicted"/>
<dbReference type="Pfam" id="PF09366">
    <property type="entry name" value="DUF1997"/>
    <property type="match status" value="1"/>
</dbReference>
<name>A0AAP0DNM1_9ASTR</name>
<gene>
    <name evidence="1" type="ORF">SSX86_004465</name>
</gene>
<protein>
    <recommendedName>
        <fullName evidence="3">DUF1997 family protein</fullName>
    </recommendedName>
</protein>
<evidence type="ECO:0000313" key="1">
    <source>
        <dbReference type="EMBL" id="KAK9076132.1"/>
    </source>
</evidence>
<keyword evidence="2" id="KW-1185">Reference proteome</keyword>
<sequence length="226" mass="26235">MRVLRFQAFLPSSTSFPEPYPHQASCNRFCSRRRLRVFNCSNEKFTESKVKKARLSARKRERVEIPSYTLLNKHALQSVEQLDATTYRCTLPPLSLLNFEVSPVVDLRVTPTEEDCMVEMLSCKFEGSEIMKRQNKHFSAEMSNYITWCTEISEPYLDVDVNLDLTLEIYTQPFSLLPTSAVEVPGNIMMQALVDRLVPLLLQQLIQDYEKWVNQNTQDSLIQRNS</sequence>
<dbReference type="PANTHER" id="PTHR34131:SF2">
    <property type="entry name" value="FAMILY PROTEIN, PUTATIVE (DUF1997)-RELATED"/>
    <property type="match status" value="1"/>
</dbReference>